<keyword evidence="3" id="KW-1185">Reference proteome</keyword>
<dbReference type="GO" id="GO:0004866">
    <property type="term" value="F:endopeptidase inhibitor activity"/>
    <property type="evidence" value="ECO:0007669"/>
    <property type="project" value="InterPro"/>
</dbReference>
<evidence type="ECO:0000313" key="3">
    <source>
        <dbReference type="Proteomes" id="UP001187192"/>
    </source>
</evidence>
<dbReference type="Gene3D" id="2.80.10.50">
    <property type="match status" value="1"/>
</dbReference>
<accession>A0AA88A8B4</accession>
<dbReference type="SMART" id="SM00452">
    <property type="entry name" value="STI"/>
    <property type="match status" value="1"/>
</dbReference>
<protein>
    <submittedName>
        <fullName evidence="2">Uncharacterized protein</fullName>
    </submittedName>
</protein>
<dbReference type="EMBL" id="BTGU01000012">
    <property type="protein sequence ID" value="GMN40993.1"/>
    <property type="molecule type" value="Genomic_DNA"/>
</dbReference>
<dbReference type="AlphaFoldDB" id="A0AA88A8B4"/>
<dbReference type="SUPFAM" id="SSF50386">
    <property type="entry name" value="STI-like"/>
    <property type="match status" value="1"/>
</dbReference>
<dbReference type="InterPro" id="IPR011065">
    <property type="entry name" value="Kunitz_inhibitor_STI-like_sf"/>
</dbReference>
<evidence type="ECO:0000256" key="1">
    <source>
        <dbReference type="SAM" id="SignalP"/>
    </source>
</evidence>
<dbReference type="Pfam" id="PF00197">
    <property type="entry name" value="Kunitz_legume"/>
    <property type="match status" value="1"/>
</dbReference>
<reference evidence="2" key="1">
    <citation type="submission" date="2023-07" db="EMBL/GenBank/DDBJ databases">
        <title>draft genome sequence of fig (Ficus carica).</title>
        <authorList>
            <person name="Takahashi T."/>
            <person name="Nishimura K."/>
        </authorList>
    </citation>
    <scope>NUCLEOTIDE SEQUENCE</scope>
</reference>
<name>A0AA88A8B4_FICCA</name>
<gene>
    <name evidence="2" type="ORF">TIFTF001_010220</name>
</gene>
<organism evidence="2 3">
    <name type="scientific">Ficus carica</name>
    <name type="common">Common fig</name>
    <dbReference type="NCBI Taxonomy" id="3494"/>
    <lineage>
        <taxon>Eukaryota</taxon>
        <taxon>Viridiplantae</taxon>
        <taxon>Streptophyta</taxon>
        <taxon>Embryophyta</taxon>
        <taxon>Tracheophyta</taxon>
        <taxon>Spermatophyta</taxon>
        <taxon>Magnoliopsida</taxon>
        <taxon>eudicotyledons</taxon>
        <taxon>Gunneridae</taxon>
        <taxon>Pentapetalae</taxon>
        <taxon>rosids</taxon>
        <taxon>fabids</taxon>
        <taxon>Rosales</taxon>
        <taxon>Moraceae</taxon>
        <taxon>Ficeae</taxon>
        <taxon>Ficus</taxon>
    </lineage>
</organism>
<feature type="signal peptide" evidence="1">
    <location>
        <begin position="1"/>
        <end position="24"/>
    </location>
</feature>
<comment type="caution">
    <text evidence="2">The sequence shown here is derived from an EMBL/GenBank/DDBJ whole genome shotgun (WGS) entry which is preliminary data.</text>
</comment>
<proteinExistence type="predicted"/>
<dbReference type="Proteomes" id="UP001187192">
    <property type="component" value="Unassembled WGS sequence"/>
</dbReference>
<feature type="chain" id="PRO_5041743676" evidence="1">
    <location>
        <begin position="25"/>
        <end position="160"/>
    </location>
</feature>
<dbReference type="PANTHER" id="PTHR33107:SF5">
    <property type="entry name" value="KUNITZ TRYPSIN INHIBITOR 5"/>
    <property type="match status" value="1"/>
</dbReference>
<keyword evidence="1" id="KW-0732">Signal</keyword>
<dbReference type="PANTHER" id="PTHR33107">
    <property type="entry name" value="KUNITZ TRYPSIN INHIBITOR 2"/>
    <property type="match status" value="1"/>
</dbReference>
<evidence type="ECO:0000313" key="2">
    <source>
        <dbReference type="EMBL" id="GMN40993.1"/>
    </source>
</evidence>
<sequence>MEATALLRLHLILFLSFTTNGVSARLSISIVNNQPSAVFDSNGDELLPGNTYYILPSIRFPVKFSPIRPNNDEIITVSTDLNIKFGSEPSSICRGSTVLEVMSEERDKFLSLGGGGSQNHSSGDVGISTRFDGSKRLVLTRDNPLSFQFEVVRNLPSARK</sequence>
<dbReference type="InterPro" id="IPR002160">
    <property type="entry name" value="Prot_inh_Kunz-lg"/>
</dbReference>
<dbReference type="PROSITE" id="PS00283">
    <property type="entry name" value="SOYBEAN_KUNITZ"/>
    <property type="match status" value="1"/>
</dbReference>